<dbReference type="OrthoDB" id="1165001at2"/>
<organism evidence="2 3">
    <name type="scientific">Aquimarina algicola</name>
    <dbReference type="NCBI Taxonomy" id="2589995"/>
    <lineage>
        <taxon>Bacteria</taxon>
        <taxon>Pseudomonadati</taxon>
        <taxon>Bacteroidota</taxon>
        <taxon>Flavobacteriia</taxon>
        <taxon>Flavobacteriales</taxon>
        <taxon>Flavobacteriaceae</taxon>
        <taxon>Aquimarina</taxon>
    </lineage>
</organism>
<evidence type="ECO:0000313" key="3">
    <source>
        <dbReference type="Proteomes" id="UP000315540"/>
    </source>
</evidence>
<dbReference type="Proteomes" id="UP000315540">
    <property type="component" value="Unassembled WGS sequence"/>
</dbReference>
<dbReference type="EMBL" id="VFWZ01000003">
    <property type="protein sequence ID" value="TPN86115.1"/>
    <property type="molecule type" value="Genomic_DNA"/>
</dbReference>
<comment type="caution">
    <text evidence="2">The sequence shown here is derived from an EMBL/GenBank/DDBJ whole genome shotgun (WGS) entry which is preliminary data.</text>
</comment>
<feature type="transmembrane region" description="Helical" evidence="1">
    <location>
        <begin position="65"/>
        <end position="83"/>
    </location>
</feature>
<sequence>MGIAAMIASIKFNDRRNKRETFRKSVNNTKIAIQGIRKEQVSEDVLKKIRQKLKKQQEVLFKKRLIAFGIFILFISSLVVYVSI</sequence>
<name>A0A504JCG4_9FLAO</name>
<reference evidence="2 3" key="1">
    <citation type="submission" date="2019-06" db="EMBL/GenBank/DDBJ databases">
        <authorList>
            <person name="Meng X."/>
        </authorList>
    </citation>
    <scope>NUCLEOTIDE SEQUENCE [LARGE SCALE GENOMIC DNA]</scope>
    <source>
        <strain evidence="2 3">M625</strain>
    </source>
</reference>
<evidence type="ECO:0000256" key="1">
    <source>
        <dbReference type="SAM" id="Phobius"/>
    </source>
</evidence>
<dbReference type="RefSeq" id="WP_140593438.1">
    <property type="nucleotide sequence ID" value="NZ_VFWZ01000003.1"/>
</dbReference>
<gene>
    <name evidence="2" type="ORF">FHK87_12645</name>
</gene>
<keyword evidence="1" id="KW-0812">Transmembrane</keyword>
<keyword evidence="1" id="KW-1133">Transmembrane helix</keyword>
<keyword evidence="1" id="KW-0472">Membrane</keyword>
<protein>
    <submittedName>
        <fullName evidence="2">Uncharacterized protein</fullName>
    </submittedName>
</protein>
<keyword evidence="3" id="KW-1185">Reference proteome</keyword>
<accession>A0A504JCG4</accession>
<proteinExistence type="predicted"/>
<evidence type="ECO:0000313" key="2">
    <source>
        <dbReference type="EMBL" id="TPN86115.1"/>
    </source>
</evidence>
<dbReference type="AlphaFoldDB" id="A0A504JCG4"/>